<dbReference type="Proteomes" id="UP000005233">
    <property type="component" value="Chromosome"/>
</dbReference>
<keyword evidence="3" id="KW-1185">Reference proteome</keyword>
<feature type="domain" description="Transposase IS4-like" evidence="1">
    <location>
        <begin position="10"/>
        <end position="153"/>
    </location>
</feature>
<dbReference type="AlphaFoldDB" id="H8I614"/>
<sequence>MEIVALRPSHMSILGIDSTKLEAYSRKDMDAGWGYDHINHNIMATRSTCYTNGTLAPICYTVTPANKHDNTQTTPLIKRLGARLLQAFAIPGMAYDAKKNVTIHLALGILFITMRNQRGEKTPTNKYRLQDYHNISEETLDRYYKNRMDCEHANISYSKDS</sequence>
<evidence type="ECO:0000259" key="1">
    <source>
        <dbReference type="Pfam" id="PF01609"/>
    </source>
</evidence>
<name>H8I614_METCZ</name>
<dbReference type="KEGG" id="mez:Mtc_1496"/>
<gene>
    <name evidence="2" type="ordered locus">Mtc_1496</name>
</gene>
<dbReference type="GO" id="GO:0003677">
    <property type="term" value="F:DNA binding"/>
    <property type="evidence" value="ECO:0007669"/>
    <property type="project" value="InterPro"/>
</dbReference>
<dbReference type="HOGENOM" id="CLU_1639957_0_0_2"/>
<proteinExistence type="predicted"/>
<dbReference type="InterPro" id="IPR002559">
    <property type="entry name" value="Transposase_11"/>
</dbReference>
<reference evidence="2 3" key="1">
    <citation type="journal article" date="2012" name="J. Bacteriol.">
        <title>Complete genome sequence of a thermophilic methanogen, Methanocella conradii HZ254, isolated from Chinese rice field soil.</title>
        <authorList>
            <person name="Lu Z."/>
            <person name="Lu Y."/>
        </authorList>
    </citation>
    <scope>NUCLEOTIDE SEQUENCE [LARGE SCALE GENOMIC DNA]</scope>
    <source>
        <strain evidence="3">DSM 24694 / JCM 17849 / CGMCC 1.5162 / HZ254</strain>
    </source>
</reference>
<dbReference type="Pfam" id="PF01609">
    <property type="entry name" value="DDE_Tnp_1"/>
    <property type="match status" value="1"/>
</dbReference>
<dbReference type="GO" id="GO:0004803">
    <property type="term" value="F:transposase activity"/>
    <property type="evidence" value="ECO:0007669"/>
    <property type="project" value="InterPro"/>
</dbReference>
<evidence type="ECO:0000313" key="3">
    <source>
        <dbReference type="Proteomes" id="UP000005233"/>
    </source>
</evidence>
<dbReference type="GO" id="GO:0006313">
    <property type="term" value="P:DNA transposition"/>
    <property type="evidence" value="ECO:0007669"/>
    <property type="project" value="InterPro"/>
</dbReference>
<dbReference type="EMBL" id="CP003243">
    <property type="protein sequence ID" value="AFD00248.1"/>
    <property type="molecule type" value="Genomic_DNA"/>
</dbReference>
<dbReference type="eggNOG" id="arCOG04442">
    <property type="taxonomic scope" value="Archaea"/>
</dbReference>
<organism evidence="2 3">
    <name type="scientific">Methanocella conradii (strain DSM 24694 / JCM 17849 / CGMCC 1.5162 / HZ254)</name>
    <dbReference type="NCBI Taxonomy" id="1041930"/>
    <lineage>
        <taxon>Archaea</taxon>
        <taxon>Methanobacteriati</taxon>
        <taxon>Methanobacteriota</taxon>
        <taxon>Stenosarchaea group</taxon>
        <taxon>Methanomicrobia</taxon>
        <taxon>Methanocellales</taxon>
        <taxon>Methanocellaceae</taxon>
        <taxon>Methanocella</taxon>
    </lineage>
</organism>
<protein>
    <recommendedName>
        <fullName evidence="1">Transposase IS4-like domain-containing protein</fullName>
    </recommendedName>
</protein>
<accession>H8I614</accession>
<evidence type="ECO:0000313" key="2">
    <source>
        <dbReference type="EMBL" id="AFD00248.1"/>
    </source>
</evidence>